<gene>
    <name evidence="15" type="ORF">RND81_12G141800</name>
</gene>
<dbReference type="SMART" id="SM00365">
    <property type="entry name" value="LRR_SD22"/>
    <property type="match status" value="5"/>
</dbReference>
<dbReference type="InterPro" id="IPR046956">
    <property type="entry name" value="RLP23-like"/>
</dbReference>
<feature type="domain" description="Disease resistance R13L4/SHOC-2-like LRR" evidence="14">
    <location>
        <begin position="443"/>
        <end position="617"/>
    </location>
</feature>
<keyword evidence="7 12" id="KW-0732">Signal</keyword>
<evidence type="ECO:0000256" key="10">
    <source>
        <dbReference type="ARBA" id="ARBA00023136"/>
    </source>
</evidence>
<dbReference type="AlphaFoldDB" id="A0AAW1HAF4"/>
<keyword evidence="3" id="KW-1003">Cell membrane</keyword>
<feature type="chain" id="PRO_5043822324" description="Leucine-rich repeat-containing N-terminal plant-type domain-containing protein" evidence="12">
    <location>
        <begin position="21"/>
        <end position="733"/>
    </location>
</feature>
<dbReference type="EMBL" id="JBDFQZ010000012">
    <property type="protein sequence ID" value="KAK9673036.1"/>
    <property type="molecule type" value="Genomic_DNA"/>
</dbReference>
<protein>
    <recommendedName>
        <fullName evidence="17">Leucine-rich repeat-containing N-terminal plant-type domain-containing protein</fullName>
    </recommendedName>
</protein>
<dbReference type="FunFam" id="3.80.10.10:FF:000383">
    <property type="entry name" value="Leucine-rich repeat receptor protein kinase EMS1"/>
    <property type="match status" value="1"/>
</dbReference>
<evidence type="ECO:0008006" key="17">
    <source>
        <dbReference type="Google" id="ProtNLM"/>
    </source>
</evidence>
<evidence type="ECO:0000256" key="11">
    <source>
        <dbReference type="ARBA" id="ARBA00023180"/>
    </source>
</evidence>
<evidence type="ECO:0000256" key="6">
    <source>
        <dbReference type="ARBA" id="ARBA00022692"/>
    </source>
</evidence>
<evidence type="ECO:0000313" key="16">
    <source>
        <dbReference type="Proteomes" id="UP001443914"/>
    </source>
</evidence>
<evidence type="ECO:0000259" key="13">
    <source>
        <dbReference type="Pfam" id="PF08263"/>
    </source>
</evidence>
<dbReference type="Gene3D" id="3.80.10.10">
    <property type="entry name" value="Ribonuclease Inhibitor"/>
    <property type="match status" value="6"/>
</dbReference>
<keyword evidence="9" id="KW-1133">Transmembrane helix</keyword>
<keyword evidence="10" id="KW-0472">Membrane</keyword>
<keyword evidence="16" id="KW-1185">Reference proteome</keyword>
<dbReference type="Pfam" id="PF08263">
    <property type="entry name" value="LRRNT_2"/>
    <property type="match status" value="1"/>
</dbReference>
<dbReference type="FunFam" id="3.80.10.10:FF:000041">
    <property type="entry name" value="LRR receptor-like serine/threonine-protein kinase ERECTA"/>
    <property type="match status" value="1"/>
</dbReference>
<evidence type="ECO:0000256" key="7">
    <source>
        <dbReference type="ARBA" id="ARBA00022729"/>
    </source>
</evidence>
<proteinExistence type="inferred from homology"/>
<keyword evidence="4" id="KW-0597">Phosphoprotein</keyword>
<dbReference type="Pfam" id="PF00560">
    <property type="entry name" value="LRR_1"/>
    <property type="match status" value="5"/>
</dbReference>
<dbReference type="PANTHER" id="PTHR48063">
    <property type="entry name" value="LRR RECEPTOR-LIKE KINASE"/>
    <property type="match status" value="1"/>
</dbReference>
<keyword evidence="6" id="KW-0812">Transmembrane</keyword>
<sequence>MFRAGFVTWLFLLLLLKLGALNVHLGFVVGCHEAEREALLKFKHSLNDTQNRLSSWEGKDCCLWEGVGCDNVTSYVNRLDLHDPSYDPYNYNENDWSWSLISAKLDRSLVELSRLNYLELSCIDFQGSQIPGFIGSFKHLRYLNLSYSNFSGVVPSQLANLTKLRTLDLSTPSEYSISSDLNWLSRLVSLRYLNMNFVYINRSMNSTRMLNMPPLLGSLQLSNCRLNVPTFTSLFSNFTWISTIQQVDLSYNNLEGSLPIVFVNMTSLRYLDLSVNQISGSIPYWLKNMRKLQHLDLSSNLLEGPFPRVFANVTSLRYLSLSQNNFTSIPLWLRNMQELKYLDLSSNLLEGPLPRVFANMTSLTYLDLSQNSFSGSIPLCIRNMEKLQNLNLRLNNFSQVEGGAIMGILGNLCNLKSFDLSSNYIGGEIGAHHNLSKCVTYDLEDLKLSGNMIGGTLPTWLGDFKSLKILYIADNAIEGPIPVSIGSLSYLEELEISDNRMNGTIPQGLGQCKALVMIDLSSNNLQGVVSESHFANLSRLKYLYLVSNSLEVSLSLNWSPPFQLSQLMLTSCKMQMQFPRWIGKQTKLNLLDLSDNMLSGEVDLLFQLEYLESVDISHNLLTGPVPYFSSSSLKSIDLSYNLLSGPLVPDCWNYSEDLLYINLSSNNLSGIIPMTMGQATNLQFLKLSNNFLQGPIPPTLISRSNLQILDLSENKLVGNIPITWNGKTLPNLE</sequence>
<evidence type="ECO:0000256" key="8">
    <source>
        <dbReference type="ARBA" id="ARBA00022737"/>
    </source>
</evidence>
<evidence type="ECO:0000256" key="5">
    <source>
        <dbReference type="ARBA" id="ARBA00022614"/>
    </source>
</evidence>
<name>A0AAW1HAF4_SAPOF</name>
<dbReference type="InterPro" id="IPR032675">
    <property type="entry name" value="LRR_dom_sf"/>
</dbReference>
<dbReference type="InterPro" id="IPR013210">
    <property type="entry name" value="LRR_N_plant-typ"/>
</dbReference>
<keyword evidence="11" id="KW-0325">Glycoprotein</keyword>
<evidence type="ECO:0000256" key="4">
    <source>
        <dbReference type="ARBA" id="ARBA00022553"/>
    </source>
</evidence>
<reference evidence="15" key="1">
    <citation type="submission" date="2024-03" db="EMBL/GenBank/DDBJ databases">
        <title>WGS assembly of Saponaria officinalis var. Norfolk2.</title>
        <authorList>
            <person name="Jenkins J."/>
            <person name="Shu S."/>
            <person name="Grimwood J."/>
            <person name="Barry K."/>
            <person name="Goodstein D."/>
            <person name="Schmutz J."/>
            <person name="Leebens-Mack J."/>
            <person name="Osbourn A."/>
        </authorList>
    </citation>
    <scope>NUCLEOTIDE SEQUENCE [LARGE SCALE GENOMIC DNA]</scope>
    <source>
        <strain evidence="15">JIC</strain>
    </source>
</reference>
<dbReference type="Pfam" id="PF23598">
    <property type="entry name" value="LRR_14"/>
    <property type="match status" value="1"/>
</dbReference>
<evidence type="ECO:0000256" key="9">
    <source>
        <dbReference type="ARBA" id="ARBA00022989"/>
    </source>
</evidence>
<keyword evidence="8" id="KW-0677">Repeat</keyword>
<accession>A0AAW1HAF4</accession>
<dbReference type="Pfam" id="PF13516">
    <property type="entry name" value="LRR_6"/>
    <property type="match status" value="1"/>
</dbReference>
<dbReference type="GO" id="GO:0005886">
    <property type="term" value="C:plasma membrane"/>
    <property type="evidence" value="ECO:0007669"/>
    <property type="project" value="UniProtKB-SubCell"/>
</dbReference>
<evidence type="ECO:0000259" key="14">
    <source>
        <dbReference type="Pfam" id="PF23598"/>
    </source>
</evidence>
<feature type="signal peptide" evidence="12">
    <location>
        <begin position="1"/>
        <end position="20"/>
    </location>
</feature>
<keyword evidence="5" id="KW-0433">Leucine-rich repeat</keyword>
<dbReference type="SUPFAM" id="SSF52058">
    <property type="entry name" value="L domain-like"/>
    <property type="match status" value="3"/>
</dbReference>
<dbReference type="PROSITE" id="PS51257">
    <property type="entry name" value="PROKAR_LIPOPROTEIN"/>
    <property type="match status" value="1"/>
</dbReference>
<comment type="caution">
    <text evidence="15">The sequence shown here is derived from an EMBL/GenBank/DDBJ whole genome shotgun (WGS) entry which is preliminary data.</text>
</comment>
<dbReference type="InterPro" id="IPR055414">
    <property type="entry name" value="LRR_R13L4/SHOC2-like"/>
</dbReference>
<dbReference type="FunFam" id="3.80.10.10:FF:000095">
    <property type="entry name" value="LRR receptor-like serine/threonine-protein kinase GSO1"/>
    <property type="match status" value="1"/>
</dbReference>
<dbReference type="InterPro" id="IPR003591">
    <property type="entry name" value="Leu-rich_rpt_typical-subtyp"/>
</dbReference>
<evidence type="ECO:0000313" key="15">
    <source>
        <dbReference type="EMBL" id="KAK9673036.1"/>
    </source>
</evidence>
<evidence type="ECO:0000256" key="3">
    <source>
        <dbReference type="ARBA" id="ARBA00022475"/>
    </source>
</evidence>
<dbReference type="InterPro" id="IPR001611">
    <property type="entry name" value="Leu-rich_rpt"/>
</dbReference>
<evidence type="ECO:0000256" key="2">
    <source>
        <dbReference type="ARBA" id="ARBA00009592"/>
    </source>
</evidence>
<evidence type="ECO:0000256" key="1">
    <source>
        <dbReference type="ARBA" id="ARBA00004251"/>
    </source>
</evidence>
<dbReference type="Proteomes" id="UP001443914">
    <property type="component" value="Unassembled WGS sequence"/>
</dbReference>
<dbReference type="PANTHER" id="PTHR48063:SF106">
    <property type="entry name" value="LEUCINE-RICH REPEAT DOMAIN, L DOMAIN-LIKE PROTEIN-RELATED"/>
    <property type="match status" value="1"/>
</dbReference>
<comment type="subcellular location">
    <subcellularLocation>
        <location evidence="1">Cell membrane</location>
        <topology evidence="1">Single-pass type I membrane protein</topology>
    </subcellularLocation>
</comment>
<dbReference type="Pfam" id="PF13855">
    <property type="entry name" value="LRR_8"/>
    <property type="match status" value="2"/>
</dbReference>
<feature type="domain" description="Leucine-rich repeat-containing N-terminal plant-type" evidence="13">
    <location>
        <begin position="33"/>
        <end position="70"/>
    </location>
</feature>
<dbReference type="SMART" id="SM00369">
    <property type="entry name" value="LRR_TYP"/>
    <property type="match status" value="8"/>
</dbReference>
<evidence type="ECO:0000256" key="12">
    <source>
        <dbReference type="SAM" id="SignalP"/>
    </source>
</evidence>
<comment type="similarity">
    <text evidence="2">Belongs to the RLP family.</text>
</comment>
<dbReference type="PROSITE" id="PS51450">
    <property type="entry name" value="LRR"/>
    <property type="match status" value="1"/>
</dbReference>
<organism evidence="15 16">
    <name type="scientific">Saponaria officinalis</name>
    <name type="common">Common soapwort</name>
    <name type="synonym">Lychnis saponaria</name>
    <dbReference type="NCBI Taxonomy" id="3572"/>
    <lineage>
        <taxon>Eukaryota</taxon>
        <taxon>Viridiplantae</taxon>
        <taxon>Streptophyta</taxon>
        <taxon>Embryophyta</taxon>
        <taxon>Tracheophyta</taxon>
        <taxon>Spermatophyta</taxon>
        <taxon>Magnoliopsida</taxon>
        <taxon>eudicotyledons</taxon>
        <taxon>Gunneridae</taxon>
        <taxon>Pentapetalae</taxon>
        <taxon>Caryophyllales</taxon>
        <taxon>Caryophyllaceae</taxon>
        <taxon>Caryophylleae</taxon>
        <taxon>Saponaria</taxon>
    </lineage>
</organism>